<name>A0A212KHH0_9DELT</name>
<organism evidence="1">
    <name type="scientific">uncultured delta proteobacterium</name>
    <dbReference type="NCBI Taxonomy" id="34034"/>
    <lineage>
        <taxon>Bacteria</taxon>
        <taxon>Deltaproteobacteria</taxon>
        <taxon>environmental samples</taxon>
    </lineage>
</organism>
<dbReference type="EMBL" id="FLUQ01000007">
    <property type="protein sequence ID" value="SBW11160.1"/>
    <property type="molecule type" value="Genomic_DNA"/>
</dbReference>
<evidence type="ECO:0000313" key="1">
    <source>
        <dbReference type="EMBL" id="SBW11160.1"/>
    </source>
</evidence>
<accession>A0A212KHH0</accession>
<protein>
    <submittedName>
        <fullName evidence="1">Uncharacterized protein</fullName>
    </submittedName>
</protein>
<sequence length="129" mass="14616">MPHNAVGSFAKWLTERCEFLHNLEAEAERVLQEDKDTDKYRALMCQKAMFLQALPEEAENRVDSLPDDVAELAVQRLDRFAANASRALSIGSVFYMYALLYPDDHVKGEPNDLDLLAMEIRDIAGRTPS</sequence>
<reference evidence="1" key="1">
    <citation type="submission" date="2016-04" db="EMBL/GenBank/DDBJ databases">
        <authorList>
            <person name="Evans L.H."/>
            <person name="Alamgir A."/>
            <person name="Owens N."/>
            <person name="Weber N.D."/>
            <person name="Virtaneva K."/>
            <person name="Barbian K."/>
            <person name="Babar A."/>
            <person name="Rosenke K."/>
        </authorList>
    </citation>
    <scope>NUCLEOTIDE SEQUENCE</scope>
    <source>
        <strain evidence="1">86</strain>
    </source>
</reference>
<gene>
    <name evidence="1" type="ORF">KL86DPRO_70191</name>
</gene>
<dbReference type="AlphaFoldDB" id="A0A212KHH0"/>
<proteinExistence type="predicted"/>